<evidence type="ECO:0000313" key="1">
    <source>
        <dbReference type="EMBL" id="KAH3827368.1"/>
    </source>
</evidence>
<evidence type="ECO:0000313" key="2">
    <source>
        <dbReference type="Proteomes" id="UP000828390"/>
    </source>
</evidence>
<sequence length="131" mass="14030">MSSSSQRSTGMLEKLADGVFLLCLNTSLSTDSVGVINLEIAVLCDLVTHAHSTLSTGVVCAEFSSAAWTASTITMVSPVLTSVPSTRFIAEVGRFAKRPMNSINRGGFSGFVNQILSRRFVLICQKEVQLN</sequence>
<keyword evidence="2" id="KW-1185">Reference proteome</keyword>
<organism evidence="1 2">
    <name type="scientific">Dreissena polymorpha</name>
    <name type="common">Zebra mussel</name>
    <name type="synonym">Mytilus polymorpha</name>
    <dbReference type="NCBI Taxonomy" id="45954"/>
    <lineage>
        <taxon>Eukaryota</taxon>
        <taxon>Metazoa</taxon>
        <taxon>Spiralia</taxon>
        <taxon>Lophotrochozoa</taxon>
        <taxon>Mollusca</taxon>
        <taxon>Bivalvia</taxon>
        <taxon>Autobranchia</taxon>
        <taxon>Heteroconchia</taxon>
        <taxon>Euheterodonta</taxon>
        <taxon>Imparidentia</taxon>
        <taxon>Neoheterodontei</taxon>
        <taxon>Myida</taxon>
        <taxon>Dreissenoidea</taxon>
        <taxon>Dreissenidae</taxon>
        <taxon>Dreissena</taxon>
    </lineage>
</organism>
<protein>
    <submittedName>
        <fullName evidence="1">Uncharacterized protein</fullName>
    </submittedName>
</protein>
<dbReference type="AlphaFoldDB" id="A0A9D4H4M7"/>
<dbReference type="EMBL" id="JAIWYP010000005">
    <property type="protein sequence ID" value="KAH3827368.1"/>
    <property type="molecule type" value="Genomic_DNA"/>
</dbReference>
<dbReference type="Proteomes" id="UP000828390">
    <property type="component" value="Unassembled WGS sequence"/>
</dbReference>
<proteinExistence type="predicted"/>
<reference evidence="1" key="1">
    <citation type="journal article" date="2019" name="bioRxiv">
        <title>The Genome of the Zebra Mussel, Dreissena polymorpha: A Resource for Invasive Species Research.</title>
        <authorList>
            <person name="McCartney M.A."/>
            <person name="Auch B."/>
            <person name="Kono T."/>
            <person name="Mallez S."/>
            <person name="Zhang Y."/>
            <person name="Obille A."/>
            <person name="Becker A."/>
            <person name="Abrahante J.E."/>
            <person name="Garbe J."/>
            <person name="Badalamenti J.P."/>
            <person name="Herman A."/>
            <person name="Mangelson H."/>
            <person name="Liachko I."/>
            <person name="Sullivan S."/>
            <person name="Sone E.D."/>
            <person name="Koren S."/>
            <person name="Silverstein K.A.T."/>
            <person name="Beckman K.B."/>
            <person name="Gohl D.M."/>
        </authorList>
    </citation>
    <scope>NUCLEOTIDE SEQUENCE</scope>
    <source>
        <strain evidence="1">Duluth1</strain>
        <tissue evidence="1">Whole animal</tissue>
    </source>
</reference>
<comment type="caution">
    <text evidence="1">The sequence shown here is derived from an EMBL/GenBank/DDBJ whole genome shotgun (WGS) entry which is preliminary data.</text>
</comment>
<gene>
    <name evidence="1" type="ORF">DPMN_129304</name>
</gene>
<reference evidence="1" key="2">
    <citation type="submission" date="2020-11" db="EMBL/GenBank/DDBJ databases">
        <authorList>
            <person name="McCartney M.A."/>
            <person name="Auch B."/>
            <person name="Kono T."/>
            <person name="Mallez S."/>
            <person name="Becker A."/>
            <person name="Gohl D.M."/>
            <person name="Silverstein K.A.T."/>
            <person name="Koren S."/>
            <person name="Bechman K.B."/>
            <person name="Herman A."/>
            <person name="Abrahante J.E."/>
            <person name="Garbe J."/>
        </authorList>
    </citation>
    <scope>NUCLEOTIDE SEQUENCE</scope>
    <source>
        <strain evidence="1">Duluth1</strain>
        <tissue evidence="1">Whole animal</tissue>
    </source>
</reference>
<accession>A0A9D4H4M7</accession>
<name>A0A9D4H4M7_DREPO</name>